<comment type="similarity">
    <text evidence="2">Belongs to the serine-aspartate repeat-containing protein (SDr) family.</text>
</comment>
<feature type="domain" description="SpaA-like prealbumin fold" evidence="10">
    <location>
        <begin position="1413"/>
        <end position="1491"/>
    </location>
</feature>
<feature type="compositionally biased region" description="Low complexity" evidence="7">
    <location>
        <begin position="152"/>
        <end position="161"/>
    </location>
</feature>
<reference evidence="11 12" key="1">
    <citation type="journal article" date="2020" name="Int. J. Syst. Evol. Microbiol.">
        <title>Vagococcus xieshaowenii sp. nov., isolated from snow finch (Montifringilla taczanowskii) cloacal content.</title>
        <authorList>
            <person name="Ge Y."/>
            <person name="Yang J."/>
            <person name="Lai X.H."/>
            <person name="Zhang G."/>
            <person name="Jin D."/>
            <person name="Lu S."/>
            <person name="Wang B."/>
            <person name="Huang Y."/>
            <person name="Huang Y."/>
            <person name="Ren Z."/>
            <person name="Zhang X."/>
            <person name="Xu J."/>
        </authorList>
    </citation>
    <scope>NUCLEOTIDE SEQUENCE [LARGE SCALE GENOMIC DNA]</scope>
    <source>
        <strain evidence="12">personal::cf-49</strain>
    </source>
</reference>
<dbReference type="PANTHER" id="PTHR36108">
    <property type="entry name" value="COLOSSIN-B-RELATED"/>
    <property type="match status" value="1"/>
</dbReference>
<evidence type="ECO:0000259" key="10">
    <source>
        <dbReference type="Pfam" id="PF17802"/>
    </source>
</evidence>
<feature type="domain" description="SpaA-like prealbumin fold" evidence="10">
    <location>
        <begin position="2266"/>
        <end position="2341"/>
    </location>
</feature>
<dbReference type="InterPro" id="IPR041033">
    <property type="entry name" value="SpaA_PFL_dom_1"/>
</dbReference>
<dbReference type="Pfam" id="PF17802">
    <property type="entry name" value="SpaA"/>
    <property type="match status" value="16"/>
</dbReference>
<evidence type="ECO:0000256" key="7">
    <source>
        <dbReference type="SAM" id="MobiDB-lite"/>
    </source>
</evidence>
<keyword evidence="8" id="KW-1133">Transmembrane helix</keyword>
<feature type="domain" description="SpaA-like prealbumin fold" evidence="10">
    <location>
        <begin position="1130"/>
        <end position="1219"/>
    </location>
</feature>
<feature type="region of interest" description="Disordered" evidence="7">
    <location>
        <begin position="151"/>
        <end position="210"/>
    </location>
</feature>
<dbReference type="SUPFAM" id="SSF49401">
    <property type="entry name" value="Bacterial adhesins"/>
    <property type="match status" value="6"/>
</dbReference>
<evidence type="ECO:0000256" key="5">
    <source>
        <dbReference type="ARBA" id="ARBA00022729"/>
    </source>
</evidence>
<dbReference type="Proteomes" id="UP000296883">
    <property type="component" value="Chromosome"/>
</dbReference>
<comment type="subcellular location">
    <subcellularLocation>
        <location evidence="1">Secreted</location>
        <location evidence="1">Cell wall</location>
    </subcellularLocation>
</comment>
<feature type="domain" description="SpaA-like prealbumin fold" evidence="10">
    <location>
        <begin position="2172"/>
        <end position="2248"/>
    </location>
</feature>
<gene>
    <name evidence="11" type="ORF">E4Z98_00260</name>
</gene>
<keyword evidence="8" id="KW-0812">Transmembrane</keyword>
<dbReference type="EMBL" id="CP038865">
    <property type="protein sequence ID" value="QCA27863.1"/>
    <property type="molecule type" value="Genomic_DNA"/>
</dbReference>
<dbReference type="Pfam" id="PF05737">
    <property type="entry name" value="Collagen_bind"/>
    <property type="match status" value="3"/>
</dbReference>
<sequence length="2757" mass="302145">MHFAHKKEVYSFLMVILLIVNNILPVGTVVAEELSKEFSVVNNLSLIEQTDNEVIIKLSGESENTEGEEVTQEFNLSGIKEIKAIDEVNKPIDNVEIIDNNKMKLHYTTDRQEAFSFVVKATYDSKEVQTISLLDSTAKVIERVNIPKKTVSTTMSSSLADSSEESTQEDQQVASTIIEEDKELTSTTTNESVQETEEQTADSMTESTKVTEMQMEDTISEATEESQTETSTETKNAHVNVENKKNIRATVLKKKSITENLITDIKITDLKGNEFTAENPADIDKEMKISMDWNIPDGLEVSKGDTYEFNLPNILRLAATLGPLPLEGDNGTYGTFTVQPNGHVTMFFDELVEADRVSGTMEVQTWFNQTVTTENVKTLYKIPIGEDVHEVMVYFKPQKGNAINKEGAIDSQYNGKEATWTVDINTELTQLVNPVIKDTIPSGMNYVKDSLVVYALDIKVDGNKTQGQALDKSKYSVTLDSKNNPQIVFNNLSEAEQYQAYRLVYQTAIDLTTDIEGSKSFKNSAQLTNNGQTKSATSTVSTTYGKELDKNKTGYDASKQTLDWEINYNYGGKKIDKEKAVITDTWTPAGKMTLENFAIYPVTINETGKATVSQTPLSENLYTLNKATDGFTVTFKQDVVEAYKIKYKTKLTGNITANGAVNNNVTTGTKKTDGSEGVYSQQGVVKQKTGHNVTNKTISWAATLNGNGYLMDNLVITDTFSGDGLSLLEGTLVLKEKASGKTLERNKDYTLSVTEPTPGHPGGFVLSFINDYASTNKIFSLSYQTHFERNSQAPYATYSNAMNIKWAEGKTNYESNTGKIDTTPSNYLATNGTKLGEYNAIDKTIKWSIFTNYARVDLKNGYSIIDKLDDSQEYVPDSLSVFHYNIDATGQKLTKGTEIPKEEYHFEYTNNTLNVVFNREYKNPQDTTIGIEFKSKFVNDIVNSKEIINNAKVLNDDKETSLDKTVTVKEDGLFFANKSGKQNGNNISWKIELNPTGSKINDYQLDDELGEGTVLLADSFKLYKASLDAKGKITKGALVTAEEAKDLYTLTTNTEQSTGKQSFTLLFNAEINVPYILEYDTYIDVSGSADIGNKYAVKGNNNQVIQEQRQTATRVQMSGGSGTGTGIRGGIQIRKQDDHKKVLSGALFELWNKDQSVKLREGSTSEEGLLVFGGLRSGTYVLKEVKAPNNFVIPSEYAKGKTFELNVAENGLVKEFTVSNSLRKVVLQKQDASGKLIDGAVYAIYEQGTDKVVKEAVKVTDGKVTVEDLPEGNYYVKEIEAPTGYIRNEANKNFQIKVNNDGTQTIPTVTFKNYQGAAELIKMDANETPLSDAVFSVYQKGNEQPVKTDLKSNANGKVSVTNLAPGEYYFKETKAPIGYVLNTEEVSFVIPESVEKEGPVTISAGSLTNYQAEVTFIKESKEGSALSKAEFAVYREGNDLEPLKEGLVSDEAGKVIVSGLAPGEYYFKETKAPAGYLLNTNKLSFKVEDSAKGKPATIKLDTFKNYQATIVVNKTDKDGKKLANATFNLFKDKDTLVKENIVSNEDGQIIMEQLAPGQYSLVETKAPAGYVLLTTPLIFEVSDKAAGEPEVVTLSDTIKNYQGSAELVKTNAAGEPLAEAVFDVYTKEGKPTTTNVVSDKDGKVRVQHLAPGEYYFQEVKAPAGYIRNTDKVAFTIVSSDAQEPAVVSVGEMKNYKGSAELTKVNEKGEALVGAEFAVYNENDKETAVQMNLVSDQEGNVVVKDLAPGHYYFQETKAPEHYLLNTEKVPFEIEESTAGQPAVVKVANLINYQGNVSFKKINEQGQGLEKAVFSLFDSNEQLVAENVSSNEEGLVSVSDLAPGEYYFQETKAPAGYLLNTNKLSFKVEDSAKGKPATIKLDTFKNYQATIVVNKTDKDGKKLANATFNLFKDKDTLVKENIVSNEDGQIIMEQLAPGQYSLVETKAPAGYVLLTTPLTFEVSDKAAGEPEVVTLSDAIKNYQGSAELVKTNAAGEPLAKAIFDVYTKEGKPATTNVVSDKDGKVRVQHLAPGEYYFQEVKAPAGYIRNTDKVAFTIVSSDAQEPAVVSVGEMKNYKGSAELTKVNEKGEALVGAEFAVYNENDKETAVQMNLVSDQEGNVVVKDLAPGHYYFQETKAPEHYLLNTEKVPFEIEESTAGQPAVVKVANLINYQGNVSFKKINEQGQGLEKAVFSLFDSNEQLVAENVSSNEEGLVSVSDLAPGEYYFQETKAPAGYLLNSEVISFNIPSEAEGKPAVIELEDYKNYQGEVTFTKIDKQGQPLTGAKFALLDEEGTIVQEEVVSNEDGKVSVEHLAPGKYLFKETEAPAGYLLNEEELSFEVTSVSKGQPATITLDSFINYQGTASLTKVDSEGQALAGAEFQVVNEQSEIVIEKLVSDEEGNVVAENLIPGNYQFIEVQSPTGYITNSTPMPFAIVDKAQGEPAVVLSGELVNYRGSVQINKTNADAEALNNAVFDLYEMTAQGELASTAVATNVTTDEQGQAQVDNLAPGMYAFVETQAPTGYIRNTDIVKVEVKDVSEGEPTLVSSNALINYQGRAKLMKTDGMGNPLAGARFSLYSVSELGLIEPTPLRTDLVSNNAGEVLVANLAPGNYRLIETEAPKGFMLDDTPMPFTISSVASGEPEEVLIGMFKNQAVIPVNEEVKGRPMASKKSVMDDQVVNGEMTTEDEMISSKVIIEDSVTPLNSFTSFHNQLVPELKGIDYTKSLPKTNERSMNALIVLGLGVIAITSGVSIYRYKR</sequence>
<dbReference type="PANTHER" id="PTHR36108:SF13">
    <property type="entry name" value="COLOSSIN-B-RELATED"/>
    <property type="match status" value="1"/>
</dbReference>
<feature type="domain" description="SpaA-like prealbumin fold" evidence="10">
    <location>
        <begin position="2555"/>
        <end position="2634"/>
    </location>
</feature>
<evidence type="ECO:0000256" key="2">
    <source>
        <dbReference type="ARBA" id="ARBA00007257"/>
    </source>
</evidence>
<dbReference type="Gene3D" id="2.60.40.740">
    <property type="match status" value="5"/>
</dbReference>
<evidence type="ECO:0000256" key="4">
    <source>
        <dbReference type="ARBA" id="ARBA00022525"/>
    </source>
</evidence>
<feature type="domain" description="SpaA-like prealbumin fold" evidence="10">
    <location>
        <begin position="1697"/>
        <end position="1776"/>
    </location>
</feature>
<feature type="domain" description="SpaA-like prealbumin fold" evidence="10">
    <location>
        <begin position="2361"/>
        <end position="2436"/>
    </location>
</feature>
<evidence type="ECO:0000256" key="6">
    <source>
        <dbReference type="ARBA" id="ARBA00023088"/>
    </source>
</evidence>
<protein>
    <submittedName>
        <fullName evidence="11">LPXTG cell wall anchor domain-containing protein</fullName>
    </submittedName>
</protein>
<keyword evidence="3" id="KW-0134">Cell wall</keyword>
<feature type="region of interest" description="Disordered" evidence="7">
    <location>
        <begin position="217"/>
        <end position="236"/>
    </location>
</feature>
<feature type="domain" description="SpaA-like prealbumin fold" evidence="10">
    <location>
        <begin position="2454"/>
        <end position="2536"/>
    </location>
</feature>
<keyword evidence="8" id="KW-0472">Membrane</keyword>
<proteinExistence type="inferred from homology"/>
<evidence type="ECO:0000313" key="11">
    <source>
        <dbReference type="EMBL" id="QCA27863.1"/>
    </source>
</evidence>
<feature type="compositionally biased region" description="Polar residues" evidence="7">
    <location>
        <begin position="201"/>
        <end position="210"/>
    </location>
</feature>
<evidence type="ECO:0000256" key="3">
    <source>
        <dbReference type="ARBA" id="ARBA00022512"/>
    </source>
</evidence>
<dbReference type="InterPro" id="IPR008966">
    <property type="entry name" value="Adhesion_dom_sf"/>
</dbReference>
<feature type="domain" description="Collagen binding" evidence="9">
    <location>
        <begin position="401"/>
        <end position="532"/>
    </location>
</feature>
<accession>A0ABX5TDE7</accession>
<dbReference type="InterPro" id="IPR011252">
    <property type="entry name" value="Fibrogen-bd_dom1"/>
</dbReference>
<feature type="domain" description="SpaA-like prealbumin fold" evidence="10">
    <location>
        <begin position="1793"/>
        <end position="1870"/>
    </location>
</feature>
<evidence type="ECO:0000256" key="1">
    <source>
        <dbReference type="ARBA" id="ARBA00004191"/>
    </source>
</evidence>
<feature type="domain" description="SpaA-like prealbumin fold" evidence="10">
    <location>
        <begin position="1982"/>
        <end position="2059"/>
    </location>
</feature>
<dbReference type="Gene3D" id="2.60.40.10">
    <property type="entry name" value="Immunoglobulins"/>
    <property type="match status" value="16"/>
</dbReference>
<feature type="domain" description="SpaA-like prealbumin fold" evidence="10">
    <location>
        <begin position="1318"/>
        <end position="1393"/>
    </location>
</feature>
<organism evidence="11 12">
    <name type="scientific">Vagococcus xieshaowenii</name>
    <dbReference type="NCBI Taxonomy" id="2562451"/>
    <lineage>
        <taxon>Bacteria</taxon>
        <taxon>Bacillati</taxon>
        <taxon>Bacillota</taxon>
        <taxon>Bacilli</taxon>
        <taxon>Lactobacillales</taxon>
        <taxon>Enterococcaceae</taxon>
        <taxon>Vagococcus</taxon>
    </lineage>
</organism>
<feature type="domain" description="SpaA-like prealbumin fold" evidence="10">
    <location>
        <begin position="1888"/>
        <end position="1964"/>
    </location>
</feature>
<dbReference type="SUPFAM" id="SSF49478">
    <property type="entry name" value="Cna protein B-type domain"/>
    <property type="match status" value="13"/>
</dbReference>
<evidence type="ECO:0000313" key="12">
    <source>
        <dbReference type="Proteomes" id="UP000296883"/>
    </source>
</evidence>
<keyword evidence="5" id="KW-0732">Signal</keyword>
<keyword evidence="6" id="KW-0572">Peptidoglycan-anchor</keyword>
<dbReference type="Gene3D" id="2.60.40.1280">
    <property type="match status" value="1"/>
</dbReference>
<evidence type="ECO:0000256" key="8">
    <source>
        <dbReference type="SAM" id="Phobius"/>
    </source>
</evidence>
<feature type="domain" description="SpaA-like prealbumin fold" evidence="10">
    <location>
        <begin position="1224"/>
        <end position="1305"/>
    </location>
</feature>
<feature type="transmembrane region" description="Helical" evidence="8">
    <location>
        <begin position="2733"/>
        <end position="2753"/>
    </location>
</feature>
<dbReference type="NCBIfam" id="TIGR01167">
    <property type="entry name" value="LPXTG_anchor"/>
    <property type="match status" value="1"/>
</dbReference>
<feature type="domain" description="SpaA-like prealbumin fold" evidence="10">
    <location>
        <begin position="1509"/>
        <end position="1585"/>
    </location>
</feature>
<dbReference type="InterPro" id="IPR013783">
    <property type="entry name" value="Ig-like_fold"/>
</dbReference>
<feature type="domain" description="SpaA-like prealbumin fold" evidence="10">
    <location>
        <begin position="1603"/>
        <end position="1680"/>
    </location>
</feature>
<dbReference type="RefSeq" id="WP_135961147.1">
    <property type="nucleotide sequence ID" value="NZ_CP038865.1"/>
</dbReference>
<dbReference type="InterPro" id="IPR008456">
    <property type="entry name" value="Collagen-bd_dom"/>
</dbReference>
<keyword evidence="4" id="KW-0964">Secreted</keyword>
<feature type="domain" description="Collagen binding" evidence="9">
    <location>
        <begin position="977"/>
        <end position="1101"/>
    </location>
</feature>
<feature type="domain" description="Collagen binding" evidence="9">
    <location>
        <begin position="552"/>
        <end position="664"/>
    </location>
</feature>
<keyword evidence="12" id="KW-1185">Reference proteome</keyword>
<name>A0ABX5TDE7_9ENTE</name>
<feature type="domain" description="SpaA-like prealbumin fold" evidence="10">
    <location>
        <begin position="2076"/>
        <end position="2155"/>
    </location>
</feature>
<feature type="compositionally biased region" description="Acidic residues" evidence="7">
    <location>
        <begin position="217"/>
        <end position="227"/>
    </location>
</feature>
<evidence type="ECO:0000259" key="9">
    <source>
        <dbReference type="Pfam" id="PF05737"/>
    </source>
</evidence>